<sequence length="481" mass="49969">MGLIGILVSLALLMWLAYRGWSVLLVAPIAALLAALIAGQPVLAHWTQTFMPGAAGFVAQWFPIFLLGGLFGKLMDDSGSIASIANYLTKRLGTRRTILSVVLASAVVTYGGVSVFVAFFVLVPMAQRMFEAADIPRRLMPATIGLGAFTFTMTALPGTPSVNNAIPMPYFGTTTFAAPGIGIIASLITLAFGLWWLARAEAAARRAGEGFGTAVVLPAPIDEKLREQATAVGDFDIAELEHGHKAEDYPPAALAALPLAVVIVVNFLMALVVLPRLDFAFLAEPAWGSTTFRAIGGVWSVMLALAAANLTVIAVNFRRMPKIRESIDAGANSAALPMMTIASLVGFGAVVSALPAFTVVRDAVIGLPGGPLISLTVAMNTLAALTGTASGGSAIALSALGDHFLNLAATYGVDPALMHRVTVISAGTLDALPHNGTVLMLLQISKLTHKESYGDMAMTVIAGVVISLAAVLVLGSLFGSF</sequence>
<feature type="transmembrane region" description="Helical" evidence="1">
    <location>
        <begin position="456"/>
        <end position="478"/>
    </location>
</feature>
<organism evidence="2 3">
    <name type="scientific">Camelimonas lactis</name>
    <dbReference type="NCBI Taxonomy" id="659006"/>
    <lineage>
        <taxon>Bacteria</taxon>
        <taxon>Pseudomonadati</taxon>
        <taxon>Pseudomonadota</taxon>
        <taxon>Alphaproteobacteria</taxon>
        <taxon>Hyphomicrobiales</taxon>
        <taxon>Chelatococcaceae</taxon>
        <taxon>Camelimonas</taxon>
    </lineage>
</organism>
<feature type="transmembrane region" description="Helical" evidence="1">
    <location>
        <begin position="372"/>
        <end position="397"/>
    </location>
</feature>
<dbReference type="OrthoDB" id="86125at2"/>
<gene>
    <name evidence="2" type="ORF">EV666_102298</name>
</gene>
<dbReference type="AlphaFoldDB" id="A0A4R2GWB7"/>
<dbReference type="EMBL" id="SLWL01000002">
    <property type="protein sequence ID" value="TCO15319.1"/>
    <property type="molecule type" value="Genomic_DNA"/>
</dbReference>
<evidence type="ECO:0000313" key="3">
    <source>
        <dbReference type="Proteomes" id="UP000294881"/>
    </source>
</evidence>
<dbReference type="Proteomes" id="UP000294881">
    <property type="component" value="Unassembled WGS sequence"/>
</dbReference>
<proteinExistence type="predicted"/>
<dbReference type="InterPro" id="IPR003474">
    <property type="entry name" value="Glcn_transporter"/>
</dbReference>
<keyword evidence="1" id="KW-1133">Transmembrane helix</keyword>
<feature type="transmembrane region" description="Helical" evidence="1">
    <location>
        <begin position="138"/>
        <end position="156"/>
    </location>
</feature>
<dbReference type="GO" id="GO:0015128">
    <property type="term" value="F:gluconate transmembrane transporter activity"/>
    <property type="evidence" value="ECO:0007669"/>
    <property type="project" value="InterPro"/>
</dbReference>
<dbReference type="GO" id="GO:0005886">
    <property type="term" value="C:plasma membrane"/>
    <property type="evidence" value="ECO:0007669"/>
    <property type="project" value="TreeGrafter"/>
</dbReference>
<name>A0A4R2GWB7_9HYPH</name>
<keyword evidence="1" id="KW-0812">Transmembrane</keyword>
<accession>A0A4R2GWB7</accession>
<dbReference type="Pfam" id="PF02447">
    <property type="entry name" value="GntP_permease"/>
    <property type="match status" value="1"/>
</dbReference>
<keyword evidence="1" id="KW-0472">Membrane</keyword>
<feature type="transmembrane region" description="Helical" evidence="1">
    <location>
        <begin position="338"/>
        <end position="360"/>
    </location>
</feature>
<reference evidence="2 3" key="1">
    <citation type="submission" date="2019-03" db="EMBL/GenBank/DDBJ databases">
        <title>Genomic Encyclopedia of Type Strains, Phase IV (KMG-IV): sequencing the most valuable type-strain genomes for metagenomic binning, comparative biology and taxonomic classification.</title>
        <authorList>
            <person name="Goeker M."/>
        </authorList>
    </citation>
    <scope>NUCLEOTIDE SEQUENCE [LARGE SCALE GENOMIC DNA]</scope>
    <source>
        <strain evidence="2 3">DSM 22958</strain>
    </source>
</reference>
<feature type="transmembrane region" description="Helical" evidence="1">
    <location>
        <begin position="294"/>
        <end position="317"/>
    </location>
</feature>
<comment type="caution">
    <text evidence="2">The sequence shown here is derived from an EMBL/GenBank/DDBJ whole genome shotgun (WGS) entry which is preliminary data.</text>
</comment>
<evidence type="ECO:0000313" key="2">
    <source>
        <dbReference type="EMBL" id="TCO15319.1"/>
    </source>
</evidence>
<feature type="transmembrane region" description="Helical" evidence="1">
    <location>
        <begin position="53"/>
        <end position="71"/>
    </location>
</feature>
<dbReference type="PANTHER" id="PTHR30354:SF7">
    <property type="entry name" value="BLL7963 PROTEIN"/>
    <property type="match status" value="1"/>
</dbReference>
<feature type="transmembrane region" description="Helical" evidence="1">
    <location>
        <begin position="252"/>
        <end position="274"/>
    </location>
</feature>
<dbReference type="PANTHER" id="PTHR30354">
    <property type="entry name" value="GNT FAMILY GLUCONATE TRANSPORTER"/>
    <property type="match status" value="1"/>
</dbReference>
<feature type="transmembrane region" description="Helical" evidence="1">
    <location>
        <begin position="176"/>
        <end position="197"/>
    </location>
</feature>
<feature type="transmembrane region" description="Helical" evidence="1">
    <location>
        <begin position="98"/>
        <end position="126"/>
    </location>
</feature>
<keyword evidence="3" id="KW-1185">Reference proteome</keyword>
<protein>
    <submittedName>
        <fullName evidence="2">H+/gluconate symporter-like permease</fullName>
    </submittedName>
</protein>
<dbReference type="RefSeq" id="WP_132003670.1">
    <property type="nucleotide sequence ID" value="NZ_JBHUNN010000002.1"/>
</dbReference>
<evidence type="ECO:0000256" key="1">
    <source>
        <dbReference type="SAM" id="Phobius"/>
    </source>
</evidence>